<organism evidence="2 3">
    <name type="scientific">Glossina pallidipes</name>
    <name type="common">Tsetse fly</name>
    <dbReference type="NCBI Taxonomy" id="7398"/>
    <lineage>
        <taxon>Eukaryota</taxon>
        <taxon>Metazoa</taxon>
        <taxon>Ecdysozoa</taxon>
        <taxon>Arthropoda</taxon>
        <taxon>Hexapoda</taxon>
        <taxon>Insecta</taxon>
        <taxon>Pterygota</taxon>
        <taxon>Neoptera</taxon>
        <taxon>Endopterygota</taxon>
        <taxon>Diptera</taxon>
        <taxon>Brachycera</taxon>
        <taxon>Muscomorpha</taxon>
        <taxon>Hippoboscoidea</taxon>
        <taxon>Glossinidae</taxon>
        <taxon>Glossina</taxon>
    </lineage>
</organism>
<feature type="transmembrane region" description="Helical" evidence="1">
    <location>
        <begin position="61"/>
        <end position="84"/>
    </location>
</feature>
<dbReference type="Proteomes" id="UP000092445">
    <property type="component" value="Unassembled WGS sequence"/>
</dbReference>
<keyword evidence="1" id="KW-0812">Transmembrane</keyword>
<protein>
    <submittedName>
        <fullName evidence="2">Uncharacterized protein</fullName>
    </submittedName>
</protein>
<evidence type="ECO:0000256" key="1">
    <source>
        <dbReference type="SAM" id="Phobius"/>
    </source>
</evidence>
<keyword evidence="1" id="KW-1133">Transmembrane helix</keyword>
<sequence length="150" mass="17876">MACIQHNNANGLRRWRALFNKTTLTISKKLRVYEYRESSFSMKTLSWHIKEIVADRFRLQMYFSAICIRLYYIVCNDTFFYLHFSTMKFNIKLKTKRAASQGQTNLKGTRTQSNINLCILYFEWLQMLGKSLHLLAFCERKPESANCKFE</sequence>
<dbReference type="EnsemblMetazoa" id="GPAI006610-RA">
    <property type="protein sequence ID" value="GPAI006610-PA"/>
    <property type="gene ID" value="GPAI006610"/>
</dbReference>
<proteinExistence type="predicted"/>
<dbReference type="VEuPathDB" id="VectorBase:GPAI006610"/>
<keyword evidence="1" id="KW-0472">Membrane</keyword>
<accession>A0A1A9Z826</accession>
<evidence type="ECO:0000313" key="3">
    <source>
        <dbReference type="Proteomes" id="UP000092445"/>
    </source>
</evidence>
<evidence type="ECO:0000313" key="2">
    <source>
        <dbReference type="EnsemblMetazoa" id="GPAI006610-PA"/>
    </source>
</evidence>
<name>A0A1A9Z826_GLOPL</name>
<keyword evidence="3" id="KW-1185">Reference proteome</keyword>
<reference evidence="3" key="1">
    <citation type="submission" date="2014-03" db="EMBL/GenBank/DDBJ databases">
        <authorList>
            <person name="Aksoy S."/>
            <person name="Warren W."/>
            <person name="Wilson R.K."/>
        </authorList>
    </citation>
    <scope>NUCLEOTIDE SEQUENCE [LARGE SCALE GENOMIC DNA]</scope>
    <source>
        <strain evidence="3">IAEA</strain>
    </source>
</reference>
<dbReference type="AlphaFoldDB" id="A0A1A9Z826"/>
<reference evidence="2" key="2">
    <citation type="submission" date="2020-05" db="UniProtKB">
        <authorList>
            <consortium name="EnsemblMetazoa"/>
        </authorList>
    </citation>
    <scope>IDENTIFICATION</scope>
    <source>
        <strain evidence="2">IAEA</strain>
    </source>
</reference>